<dbReference type="EMBL" id="JACHOO010000012">
    <property type="protein sequence ID" value="MBB5755064.1"/>
    <property type="molecule type" value="Genomic_DNA"/>
</dbReference>
<reference evidence="1 2" key="1">
    <citation type="submission" date="2020-08" db="EMBL/GenBank/DDBJ databases">
        <title>Genomic Encyclopedia of Type Strains, Phase IV (KMG-IV): sequencing the most valuable type-strain genomes for metagenomic binning, comparative biology and taxonomic classification.</title>
        <authorList>
            <person name="Goeker M."/>
        </authorList>
    </citation>
    <scope>NUCLEOTIDE SEQUENCE [LARGE SCALE GENOMIC DNA]</scope>
    <source>
        <strain evidence="1 2">DSM 16268</strain>
    </source>
</reference>
<dbReference type="CDD" id="cd07067">
    <property type="entry name" value="HP_PGM_like"/>
    <property type="match status" value="1"/>
</dbReference>
<dbReference type="GO" id="GO:0016787">
    <property type="term" value="F:hydrolase activity"/>
    <property type="evidence" value="ECO:0007669"/>
    <property type="project" value="UniProtKB-KW"/>
</dbReference>
<keyword evidence="2" id="KW-1185">Reference proteome</keyword>
<evidence type="ECO:0000313" key="1">
    <source>
        <dbReference type="EMBL" id="MBB5755064.1"/>
    </source>
</evidence>
<dbReference type="SUPFAM" id="SSF53254">
    <property type="entry name" value="Phosphoglycerate mutase-like"/>
    <property type="match status" value="1"/>
</dbReference>
<dbReference type="PANTHER" id="PTHR47623:SF1">
    <property type="entry name" value="OS09G0287300 PROTEIN"/>
    <property type="match status" value="1"/>
</dbReference>
<dbReference type="InterPro" id="IPR029033">
    <property type="entry name" value="His_PPase_superfam"/>
</dbReference>
<proteinExistence type="predicted"/>
<evidence type="ECO:0000313" key="2">
    <source>
        <dbReference type="Proteomes" id="UP000523821"/>
    </source>
</evidence>
<accession>A0A7W9L404</accession>
<organism evidence="1 2">
    <name type="scientific">Prosthecomicrobium pneumaticum</name>
    <dbReference type="NCBI Taxonomy" id="81895"/>
    <lineage>
        <taxon>Bacteria</taxon>
        <taxon>Pseudomonadati</taxon>
        <taxon>Pseudomonadota</taxon>
        <taxon>Alphaproteobacteria</taxon>
        <taxon>Hyphomicrobiales</taxon>
        <taxon>Kaistiaceae</taxon>
        <taxon>Prosthecomicrobium</taxon>
    </lineage>
</organism>
<dbReference type="InterPro" id="IPR013078">
    <property type="entry name" value="His_Pase_superF_clade-1"/>
</dbReference>
<dbReference type="Proteomes" id="UP000523821">
    <property type="component" value="Unassembled WGS sequence"/>
</dbReference>
<dbReference type="AlphaFoldDB" id="A0A7W9L404"/>
<gene>
    <name evidence="1" type="ORF">GGQ63_004162</name>
</gene>
<protein>
    <submittedName>
        <fullName evidence="1">Phosphohistidine phosphatase</fullName>
        <ecNumber evidence="1">3.1.3.-</ecNumber>
    </submittedName>
</protein>
<sequence>MPRLLLLRHAKSSWDIAGLADFDRPLAPRGRRAAGLMGEHLATHRLMPDRILCSNARRTRETLAALLPHLDREIDIRLTQALYDRPAGSYIDAIRRDGAAARTLMLIGHNPAIQDAAMMLIGSGNPALSEEIGAKFPTAGLAVIDFAQADWTRIEPRAGRVVAFFRPRDLELVGTEPPADDE</sequence>
<dbReference type="SMART" id="SM00855">
    <property type="entry name" value="PGAM"/>
    <property type="match status" value="1"/>
</dbReference>
<dbReference type="Gene3D" id="3.40.50.1240">
    <property type="entry name" value="Phosphoglycerate mutase-like"/>
    <property type="match status" value="1"/>
</dbReference>
<dbReference type="PANTHER" id="PTHR47623">
    <property type="entry name" value="OS09G0287300 PROTEIN"/>
    <property type="match status" value="1"/>
</dbReference>
<comment type="caution">
    <text evidence="1">The sequence shown here is derived from an EMBL/GenBank/DDBJ whole genome shotgun (WGS) entry which is preliminary data.</text>
</comment>
<dbReference type="EC" id="3.1.3.-" evidence="1"/>
<name>A0A7W9L404_9HYPH</name>
<dbReference type="RefSeq" id="WP_183858493.1">
    <property type="nucleotide sequence ID" value="NZ_JACHOO010000012.1"/>
</dbReference>
<dbReference type="Pfam" id="PF00300">
    <property type="entry name" value="His_Phos_1"/>
    <property type="match status" value="1"/>
</dbReference>
<keyword evidence="1" id="KW-0378">Hydrolase</keyword>